<dbReference type="RefSeq" id="WP_131012091.1">
    <property type="nucleotide sequence ID" value="NZ_SIRE01000003.1"/>
</dbReference>
<proteinExistence type="predicted"/>
<dbReference type="Proteomes" id="UP000293142">
    <property type="component" value="Unassembled WGS sequence"/>
</dbReference>
<feature type="transmembrane region" description="Helical" evidence="1">
    <location>
        <begin position="143"/>
        <end position="160"/>
    </location>
</feature>
<dbReference type="GO" id="GO:0043709">
    <property type="term" value="P:cell adhesion involved in single-species biofilm formation"/>
    <property type="evidence" value="ECO:0007669"/>
    <property type="project" value="TreeGrafter"/>
</dbReference>
<keyword evidence="4" id="KW-1185">Reference proteome</keyword>
<dbReference type="InterPro" id="IPR000160">
    <property type="entry name" value="GGDEF_dom"/>
</dbReference>
<dbReference type="SUPFAM" id="SSF55073">
    <property type="entry name" value="Nucleotide cyclase"/>
    <property type="match status" value="1"/>
</dbReference>
<dbReference type="PANTHER" id="PTHR45138:SF9">
    <property type="entry name" value="DIGUANYLATE CYCLASE DGCM-RELATED"/>
    <property type="match status" value="1"/>
</dbReference>
<dbReference type="Pfam" id="PF00990">
    <property type="entry name" value="GGDEF"/>
    <property type="match status" value="1"/>
</dbReference>
<dbReference type="AlphaFoldDB" id="A0A4Q9DWH1"/>
<dbReference type="NCBIfam" id="TIGR00254">
    <property type="entry name" value="GGDEF"/>
    <property type="match status" value="1"/>
</dbReference>
<sequence>MKFSDIAFGQMSSVYWFTIILTILTMMLLVSLRLMFSRRKKAYLSMTLSVMILMCQYVLNIRASYAETLDNLTDYSLLMLKIVSFTFLNLGVFQVYNTTRKRHSLLFSAFLLGSFAVSGTYFLTPDWVSSTGTQLVLLQQLWMNLYLYVLIFLGFTLIAPRIGQAGKYQVGLTIYFFAHTAHMVNTYMFAGKQPFYTLVENMLPVAFFMIMFLLLFERVIELMQAIYTSSITDGLTRLYNRKYFDNVAGKFIQRHVPVSVIFSDIDNFKKLNDTKGHDMGDKVLKQVANILREESEEYGICGRYGGEEMVVLVTDPDANCGELAERIRLRIEAETIATVSMGYSKYKQGVTRDELIKQADDAMYTAKKTGKNKVVKYSKSAPKAVAAAVE</sequence>
<dbReference type="OrthoDB" id="9759607at2"/>
<keyword evidence="1" id="KW-1133">Transmembrane helix</keyword>
<evidence type="ECO:0000259" key="2">
    <source>
        <dbReference type="PROSITE" id="PS50887"/>
    </source>
</evidence>
<feature type="transmembrane region" description="Helical" evidence="1">
    <location>
        <begin position="172"/>
        <end position="190"/>
    </location>
</feature>
<organism evidence="3 4">
    <name type="scientific">Paenibacillus thalictri</name>
    <dbReference type="NCBI Taxonomy" id="2527873"/>
    <lineage>
        <taxon>Bacteria</taxon>
        <taxon>Bacillati</taxon>
        <taxon>Bacillota</taxon>
        <taxon>Bacilli</taxon>
        <taxon>Bacillales</taxon>
        <taxon>Paenibacillaceae</taxon>
        <taxon>Paenibacillus</taxon>
    </lineage>
</organism>
<dbReference type="PROSITE" id="PS50887">
    <property type="entry name" value="GGDEF"/>
    <property type="match status" value="1"/>
</dbReference>
<protein>
    <submittedName>
        <fullName evidence="3">GGDEF domain-containing protein</fullName>
    </submittedName>
</protein>
<name>A0A4Q9DWH1_9BACL</name>
<feature type="transmembrane region" description="Helical" evidence="1">
    <location>
        <begin position="14"/>
        <end position="36"/>
    </location>
</feature>
<dbReference type="Gene3D" id="3.30.70.270">
    <property type="match status" value="1"/>
</dbReference>
<reference evidence="3 4" key="1">
    <citation type="submission" date="2019-02" db="EMBL/GenBank/DDBJ databases">
        <title>Paenibacillus sp. nov., isolated from surface-sterilized tissue of Thalictrum simplex L.</title>
        <authorList>
            <person name="Tuo L."/>
        </authorList>
    </citation>
    <scope>NUCLEOTIDE SEQUENCE [LARGE SCALE GENOMIC DNA]</scope>
    <source>
        <strain evidence="3 4">N2SHLJ1</strain>
    </source>
</reference>
<feature type="domain" description="GGDEF" evidence="2">
    <location>
        <begin position="256"/>
        <end position="379"/>
    </location>
</feature>
<dbReference type="EMBL" id="SIRE01000003">
    <property type="protein sequence ID" value="TBL81379.1"/>
    <property type="molecule type" value="Genomic_DNA"/>
</dbReference>
<dbReference type="GO" id="GO:0005886">
    <property type="term" value="C:plasma membrane"/>
    <property type="evidence" value="ECO:0007669"/>
    <property type="project" value="TreeGrafter"/>
</dbReference>
<feature type="transmembrane region" description="Helical" evidence="1">
    <location>
        <begin position="43"/>
        <end position="63"/>
    </location>
</feature>
<evidence type="ECO:0000313" key="3">
    <source>
        <dbReference type="EMBL" id="TBL81379.1"/>
    </source>
</evidence>
<accession>A0A4Q9DWH1</accession>
<evidence type="ECO:0000313" key="4">
    <source>
        <dbReference type="Proteomes" id="UP000293142"/>
    </source>
</evidence>
<dbReference type="CDD" id="cd01949">
    <property type="entry name" value="GGDEF"/>
    <property type="match status" value="1"/>
</dbReference>
<dbReference type="GO" id="GO:0052621">
    <property type="term" value="F:diguanylate cyclase activity"/>
    <property type="evidence" value="ECO:0007669"/>
    <property type="project" value="TreeGrafter"/>
</dbReference>
<dbReference type="PANTHER" id="PTHR45138">
    <property type="entry name" value="REGULATORY COMPONENTS OF SENSORY TRANSDUCTION SYSTEM"/>
    <property type="match status" value="1"/>
</dbReference>
<feature type="transmembrane region" description="Helical" evidence="1">
    <location>
        <begin position="105"/>
        <end position="123"/>
    </location>
</feature>
<dbReference type="SMART" id="SM00267">
    <property type="entry name" value="GGDEF"/>
    <property type="match status" value="1"/>
</dbReference>
<keyword evidence="1" id="KW-0812">Transmembrane</keyword>
<dbReference type="InterPro" id="IPR043128">
    <property type="entry name" value="Rev_trsase/Diguanyl_cyclase"/>
</dbReference>
<dbReference type="GO" id="GO:1902201">
    <property type="term" value="P:negative regulation of bacterial-type flagellum-dependent cell motility"/>
    <property type="evidence" value="ECO:0007669"/>
    <property type="project" value="TreeGrafter"/>
</dbReference>
<evidence type="ECO:0000256" key="1">
    <source>
        <dbReference type="SAM" id="Phobius"/>
    </source>
</evidence>
<feature type="transmembrane region" description="Helical" evidence="1">
    <location>
        <begin position="202"/>
        <end position="220"/>
    </location>
</feature>
<feature type="transmembrane region" description="Helical" evidence="1">
    <location>
        <begin position="75"/>
        <end position="93"/>
    </location>
</feature>
<keyword evidence="1" id="KW-0472">Membrane</keyword>
<dbReference type="InterPro" id="IPR050469">
    <property type="entry name" value="Diguanylate_Cyclase"/>
</dbReference>
<dbReference type="InterPro" id="IPR029787">
    <property type="entry name" value="Nucleotide_cyclase"/>
</dbReference>
<gene>
    <name evidence="3" type="ORF">EYB31_04690</name>
</gene>
<comment type="caution">
    <text evidence="3">The sequence shown here is derived from an EMBL/GenBank/DDBJ whole genome shotgun (WGS) entry which is preliminary data.</text>
</comment>